<sequence>MFLTLYHVTSCISSEQMVKAHLVETYATWYRFLELYQTCSPCL</sequence>
<dbReference type="Proteomes" id="UP000008144">
    <property type="component" value="Unassembled WGS sequence"/>
</dbReference>
<proteinExistence type="predicted"/>
<reference evidence="2" key="1">
    <citation type="journal article" date="2002" name="Science">
        <title>The draft genome of Ciona intestinalis: insights into chordate and vertebrate origins.</title>
        <authorList>
            <person name="Dehal P."/>
            <person name="Satou Y."/>
            <person name="Campbell R.K."/>
            <person name="Chapman J."/>
            <person name="Degnan B."/>
            <person name="De Tomaso A."/>
            <person name="Davidson B."/>
            <person name="Di Gregorio A."/>
            <person name="Gelpke M."/>
            <person name="Goodstein D.M."/>
            <person name="Harafuji N."/>
            <person name="Hastings K.E."/>
            <person name="Ho I."/>
            <person name="Hotta K."/>
            <person name="Huang W."/>
            <person name="Kawashima T."/>
            <person name="Lemaire P."/>
            <person name="Martinez D."/>
            <person name="Meinertzhagen I.A."/>
            <person name="Necula S."/>
            <person name="Nonaka M."/>
            <person name="Putnam N."/>
            <person name="Rash S."/>
            <person name="Saiga H."/>
            <person name="Satake M."/>
            <person name="Terry A."/>
            <person name="Yamada L."/>
            <person name="Wang H.G."/>
            <person name="Awazu S."/>
            <person name="Azumi K."/>
            <person name="Boore J."/>
            <person name="Branno M."/>
            <person name="Chin-Bow S."/>
            <person name="DeSantis R."/>
            <person name="Doyle S."/>
            <person name="Francino P."/>
            <person name="Keys D.N."/>
            <person name="Haga S."/>
            <person name="Hayashi H."/>
            <person name="Hino K."/>
            <person name="Imai K.S."/>
            <person name="Inaba K."/>
            <person name="Kano S."/>
            <person name="Kobayashi K."/>
            <person name="Kobayashi M."/>
            <person name="Lee B.I."/>
            <person name="Makabe K.W."/>
            <person name="Manohar C."/>
            <person name="Matassi G."/>
            <person name="Medina M."/>
            <person name="Mochizuki Y."/>
            <person name="Mount S."/>
            <person name="Morishita T."/>
            <person name="Miura S."/>
            <person name="Nakayama A."/>
            <person name="Nishizaka S."/>
            <person name="Nomoto H."/>
            <person name="Ohta F."/>
            <person name="Oishi K."/>
            <person name="Rigoutsos I."/>
            <person name="Sano M."/>
            <person name="Sasaki A."/>
            <person name="Sasakura Y."/>
            <person name="Shoguchi E."/>
            <person name="Shin-i T."/>
            <person name="Spagnuolo A."/>
            <person name="Stainier D."/>
            <person name="Suzuki M.M."/>
            <person name="Tassy O."/>
            <person name="Takatori N."/>
            <person name="Tokuoka M."/>
            <person name="Yagi K."/>
            <person name="Yoshizaki F."/>
            <person name="Wada S."/>
            <person name="Zhang C."/>
            <person name="Hyatt P.D."/>
            <person name="Larimer F."/>
            <person name="Detter C."/>
            <person name="Doggett N."/>
            <person name="Glavina T."/>
            <person name="Hawkins T."/>
            <person name="Richardson P."/>
            <person name="Lucas S."/>
            <person name="Kohara Y."/>
            <person name="Levine M."/>
            <person name="Satoh N."/>
            <person name="Rokhsar D.S."/>
        </authorList>
    </citation>
    <scope>NUCLEOTIDE SEQUENCE [LARGE SCALE GENOMIC DNA]</scope>
</reference>
<accession>F6STK4</accession>
<dbReference type="InParanoid" id="F6STK4"/>
<protein>
    <submittedName>
        <fullName evidence="1">Uncharacterized protein</fullName>
    </submittedName>
</protein>
<organism evidence="1 2">
    <name type="scientific">Ciona intestinalis</name>
    <name type="common">Transparent sea squirt</name>
    <name type="synonym">Ascidia intestinalis</name>
    <dbReference type="NCBI Taxonomy" id="7719"/>
    <lineage>
        <taxon>Eukaryota</taxon>
        <taxon>Metazoa</taxon>
        <taxon>Chordata</taxon>
        <taxon>Tunicata</taxon>
        <taxon>Ascidiacea</taxon>
        <taxon>Phlebobranchia</taxon>
        <taxon>Cionidae</taxon>
        <taxon>Ciona</taxon>
    </lineage>
</organism>
<dbReference type="HOGENOM" id="CLU_3241866_0_0_1"/>
<evidence type="ECO:0000313" key="2">
    <source>
        <dbReference type="Proteomes" id="UP000008144"/>
    </source>
</evidence>
<dbReference type="Ensembl" id="ENSCINT00000028403.1">
    <property type="protein sequence ID" value="ENSCINP00000028157.1"/>
    <property type="gene ID" value="ENSCING00000016162.1"/>
</dbReference>
<reference evidence="1" key="3">
    <citation type="submission" date="2025-09" db="UniProtKB">
        <authorList>
            <consortium name="Ensembl"/>
        </authorList>
    </citation>
    <scope>IDENTIFICATION</scope>
</reference>
<reference evidence="1" key="2">
    <citation type="submission" date="2025-08" db="UniProtKB">
        <authorList>
            <consortium name="Ensembl"/>
        </authorList>
    </citation>
    <scope>IDENTIFICATION</scope>
</reference>
<name>F6STK4_CIOIN</name>
<dbReference type="AlphaFoldDB" id="F6STK4"/>
<keyword evidence="2" id="KW-1185">Reference proteome</keyword>
<evidence type="ECO:0000313" key="1">
    <source>
        <dbReference type="Ensembl" id="ENSCINP00000028157.1"/>
    </source>
</evidence>